<evidence type="ECO:0000256" key="2">
    <source>
        <dbReference type="ARBA" id="ARBA00013064"/>
    </source>
</evidence>
<dbReference type="PROSITE" id="PS50056">
    <property type="entry name" value="TYR_PHOSPHATASE_2"/>
    <property type="match status" value="1"/>
</dbReference>
<dbReference type="GO" id="GO:0016020">
    <property type="term" value="C:membrane"/>
    <property type="evidence" value="ECO:0007669"/>
    <property type="project" value="UniProtKB-SubCell"/>
</dbReference>
<dbReference type="SUPFAM" id="SSF52799">
    <property type="entry name" value="(Phosphotyrosine protein) phosphatases II"/>
    <property type="match status" value="1"/>
</dbReference>
<dbReference type="Pfam" id="PF00102">
    <property type="entry name" value="Y_phosphatase"/>
    <property type="match status" value="1"/>
</dbReference>
<evidence type="ECO:0000256" key="4">
    <source>
        <dbReference type="ARBA" id="ARBA00022729"/>
    </source>
</evidence>
<dbReference type="EC" id="3.1.3.48" evidence="2"/>
<dbReference type="OrthoDB" id="8609993at2759"/>
<dbReference type="PROSITE" id="PS00383">
    <property type="entry name" value="TYR_PHOSPHATASE_1"/>
    <property type="match status" value="1"/>
</dbReference>
<dbReference type="PRINTS" id="PR00700">
    <property type="entry name" value="PRTYPHPHTASE"/>
</dbReference>
<keyword evidence="9" id="KW-0325">Glycoprotein</keyword>
<dbReference type="AlphaFoldDB" id="A0A8T2K6V3"/>
<protein>
    <recommendedName>
        <fullName evidence="2">protein-tyrosine-phosphatase</fullName>
        <ecNumber evidence="2">3.1.3.48</ecNumber>
    </recommendedName>
</protein>
<evidence type="ECO:0000313" key="13">
    <source>
        <dbReference type="EMBL" id="KAG8451097.1"/>
    </source>
</evidence>
<keyword evidence="6" id="KW-0904">Protein phosphatase</keyword>
<dbReference type="InterPro" id="IPR000387">
    <property type="entry name" value="Tyr_Pase_dom"/>
</dbReference>
<evidence type="ECO:0000256" key="9">
    <source>
        <dbReference type="ARBA" id="ARBA00023180"/>
    </source>
</evidence>
<feature type="domain" description="Tyrosine specific protein phosphatases" evidence="12">
    <location>
        <begin position="207"/>
        <end position="280"/>
    </location>
</feature>
<dbReference type="InterPro" id="IPR000242">
    <property type="entry name" value="PTP_cat"/>
</dbReference>
<keyword evidence="4" id="KW-0732">Signal</keyword>
<evidence type="ECO:0000256" key="10">
    <source>
        <dbReference type="ARBA" id="ARBA00051722"/>
    </source>
</evidence>
<dbReference type="InterPro" id="IPR003595">
    <property type="entry name" value="Tyr_Pase_cat"/>
</dbReference>
<dbReference type="Gene3D" id="3.90.190.10">
    <property type="entry name" value="Protein tyrosine phosphatase superfamily"/>
    <property type="match status" value="1"/>
</dbReference>
<sequence length="316" mass="36115">MEASNSSNPFSIYNFPEIFNMKHKDEYNGFLQEFKVLTDVGNDQPKVEAELPANTMKNRYSYILPYDHSRVKLTLIDGKQDSGYINANYIQGFSGANEYIATQAPMPATFDDFWRMVWEKEVRIIVMLTVCEEHGKVLCDQYWPSETAAYGPFTVQKVSEVICKEWTIRHLTINRLKDVDSPVRHISQLHYTAWPDRGIPHNPSSLITFAELVREEIQITKGPGPTVLHCSAGVGRTGTFIALDVSLQQLKAGYCIDIFHTVYQMRLSRYLMLQTLEQYIFVHRCILEKSLQKGQATKHNYGSYEDAHSPGLGSSQ</sequence>
<dbReference type="EMBL" id="JAACNH010000002">
    <property type="protein sequence ID" value="KAG8451097.1"/>
    <property type="molecule type" value="Genomic_DNA"/>
</dbReference>
<comment type="catalytic activity">
    <reaction evidence="10">
        <text>O-phospho-L-tyrosyl-[protein] + H2O = L-tyrosyl-[protein] + phosphate</text>
        <dbReference type="Rhea" id="RHEA:10684"/>
        <dbReference type="Rhea" id="RHEA-COMP:10136"/>
        <dbReference type="Rhea" id="RHEA-COMP:20101"/>
        <dbReference type="ChEBI" id="CHEBI:15377"/>
        <dbReference type="ChEBI" id="CHEBI:43474"/>
        <dbReference type="ChEBI" id="CHEBI:46858"/>
        <dbReference type="ChEBI" id="CHEBI:61978"/>
        <dbReference type="EC" id="3.1.3.48"/>
    </reaction>
</comment>
<keyword evidence="7" id="KW-1133">Transmembrane helix</keyword>
<accession>A0A8T2K6V3</accession>
<keyword evidence="3" id="KW-0812">Transmembrane</keyword>
<dbReference type="GO" id="GO:0004725">
    <property type="term" value="F:protein tyrosine phosphatase activity"/>
    <property type="evidence" value="ECO:0007669"/>
    <property type="project" value="UniProtKB-EC"/>
</dbReference>
<dbReference type="InterPro" id="IPR016130">
    <property type="entry name" value="Tyr_Pase_AS"/>
</dbReference>
<dbReference type="InterPro" id="IPR029021">
    <property type="entry name" value="Prot-tyrosine_phosphatase-like"/>
</dbReference>
<evidence type="ECO:0000313" key="14">
    <source>
        <dbReference type="Proteomes" id="UP000812440"/>
    </source>
</evidence>
<evidence type="ECO:0000256" key="8">
    <source>
        <dbReference type="ARBA" id="ARBA00023136"/>
    </source>
</evidence>
<organism evidence="13 14">
    <name type="scientific">Hymenochirus boettgeri</name>
    <name type="common">Congo dwarf clawed frog</name>
    <dbReference type="NCBI Taxonomy" id="247094"/>
    <lineage>
        <taxon>Eukaryota</taxon>
        <taxon>Metazoa</taxon>
        <taxon>Chordata</taxon>
        <taxon>Craniata</taxon>
        <taxon>Vertebrata</taxon>
        <taxon>Euteleostomi</taxon>
        <taxon>Amphibia</taxon>
        <taxon>Batrachia</taxon>
        <taxon>Anura</taxon>
        <taxon>Pipoidea</taxon>
        <taxon>Pipidae</taxon>
        <taxon>Pipinae</taxon>
        <taxon>Hymenochirus</taxon>
    </lineage>
</organism>
<evidence type="ECO:0000259" key="12">
    <source>
        <dbReference type="PROSITE" id="PS50056"/>
    </source>
</evidence>
<keyword evidence="8" id="KW-0472">Membrane</keyword>
<evidence type="ECO:0000256" key="3">
    <source>
        <dbReference type="ARBA" id="ARBA00022692"/>
    </source>
</evidence>
<dbReference type="FunFam" id="3.90.190.10:FF:000009">
    <property type="entry name" value="Receptor-type tyrosine-protein phosphatase beta"/>
    <property type="match status" value="1"/>
</dbReference>
<gene>
    <name evidence="13" type="ORF">GDO86_003389</name>
</gene>
<proteinExistence type="predicted"/>
<evidence type="ECO:0000256" key="7">
    <source>
        <dbReference type="ARBA" id="ARBA00022989"/>
    </source>
</evidence>
<dbReference type="PROSITE" id="PS50055">
    <property type="entry name" value="TYR_PHOSPHATASE_PTP"/>
    <property type="match status" value="1"/>
</dbReference>
<dbReference type="PANTHER" id="PTHR19134">
    <property type="entry name" value="RECEPTOR-TYPE TYROSINE-PROTEIN PHOSPHATASE"/>
    <property type="match status" value="1"/>
</dbReference>
<dbReference type="SMART" id="SM00194">
    <property type="entry name" value="PTPc"/>
    <property type="match status" value="1"/>
</dbReference>
<name>A0A8T2K6V3_9PIPI</name>
<evidence type="ECO:0000256" key="5">
    <source>
        <dbReference type="ARBA" id="ARBA00022801"/>
    </source>
</evidence>
<evidence type="ECO:0000256" key="1">
    <source>
        <dbReference type="ARBA" id="ARBA00004479"/>
    </source>
</evidence>
<dbReference type="SMART" id="SM00404">
    <property type="entry name" value="PTPc_motif"/>
    <property type="match status" value="1"/>
</dbReference>
<evidence type="ECO:0000256" key="6">
    <source>
        <dbReference type="ARBA" id="ARBA00022912"/>
    </source>
</evidence>
<dbReference type="Proteomes" id="UP000812440">
    <property type="component" value="Chromosome 2"/>
</dbReference>
<feature type="domain" description="Tyrosine-protein phosphatase" evidence="11">
    <location>
        <begin position="30"/>
        <end position="289"/>
    </location>
</feature>
<evidence type="ECO:0000259" key="11">
    <source>
        <dbReference type="PROSITE" id="PS50055"/>
    </source>
</evidence>
<keyword evidence="5" id="KW-0378">Hydrolase</keyword>
<dbReference type="PANTHER" id="PTHR19134:SF331">
    <property type="entry name" value="RECEPTOR-TYPE TYROSINE-PROTEIN PHOSPHATASE V"/>
    <property type="match status" value="1"/>
</dbReference>
<comment type="subcellular location">
    <subcellularLocation>
        <location evidence="1">Membrane</location>
        <topology evidence="1">Single-pass type I membrane protein</topology>
    </subcellularLocation>
</comment>
<comment type="caution">
    <text evidence="13">The sequence shown here is derived from an EMBL/GenBank/DDBJ whole genome shotgun (WGS) entry which is preliminary data.</text>
</comment>
<dbReference type="InterPro" id="IPR050348">
    <property type="entry name" value="Protein-Tyr_Phosphatase"/>
</dbReference>
<keyword evidence="14" id="KW-1185">Reference proteome</keyword>
<reference evidence="13" key="1">
    <citation type="thesis" date="2020" institute="ProQuest LLC" country="789 East Eisenhower Parkway, Ann Arbor, MI, USA">
        <title>Comparative Genomics and Chromosome Evolution.</title>
        <authorList>
            <person name="Mudd A.B."/>
        </authorList>
    </citation>
    <scope>NUCLEOTIDE SEQUENCE</scope>
    <source>
        <strain evidence="13">Female2</strain>
        <tissue evidence="13">Blood</tissue>
    </source>
</reference>